<dbReference type="Proteomes" id="UP000007431">
    <property type="component" value="Unassembled WGS sequence"/>
</dbReference>
<sequence>MNSLLSLTKTFQKACNLLTQRPGAPWGPRCPSPGVSDIGDAERSRPHGAAAQRRRVRSFIPASVLYTPLCRRHSVYHGNTINFQLQLEQSSTASLNSHIPPQETSRVVSGSMPLAPSSSARVPQAHTQYFKSLEELDNWADSRPQQLQGVCHDYKGGYKEDPYDLSYTFNFWSSCDIFVYFAHHRITIPPPGWVNAAHRQGVKMLGTLIFENDGESDCLRLLVGKLPSSKTGPAAQAPTNSRASLPVSPHYARMLAQLAAQRGFDGYLLNFECPLRGGPEQTQALASWIALLRSELRIAVGEHAHVSWYDSVVINGQLRWQDRLNAFNLPFFLPADSFFTNYTWRPSGPAASASFFLSLDHAHVRSKRLRDIYVGVDVWGRGQHGGGGLACFRALEHISPRELGLSTALFGQAWTWESEQDEPGWTWAQWWARERLLWVGPTDASAPIALPEAPRREGEPECPHGDFKPVGEFFERGLPPDPAVLPLHTTFCPGVGEAWFVEGRKVSGHARMPWTDVDKQTSLGDVWPRPRATWEDADKVVEGLPVATADLSMEYAWNGGSSMKLELTFPPSEEEDAAYRCVWVPVQGMGLSAGRTYEVAAVYKVVGEVDSSSEVEVGLGVKSGETNVSTEPTGEEAVQHGWTKLKVDVSVPTPCATEAGFVMALVAEDTSKPATVSLLLGQLNVHSKPAIGTKTSIPTILWVDYARDGSHNTGVLTWEVAAALPPPTWQLPLTPEQSRPAWIPEIPSVDFLYFNVYVQYFEVGETVGSPDEAQWIGTTGMDGEGRRFEVAEEKFRAMAEGKRLARFYVRGVTDRGEVAGWDQSAYVEVAVD</sequence>
<evidence type="ECO:0000256" key="1">
    <source>
        <dbReference type="SAM" id="MobiDB-lite"/>
    </source>
</evidence>
<dbReference type="HOGENOM" id="CLU_016511_0_0_1"/>
<dbReference type="eggNOG" id="KOG2331">
    <property type="taxonomic scope" value="Eukaryota"/>
</dbReference>
<proteinExistence type="predicted"/>
<dbReference type="InParanoid" id="D8QLI1"/>
<dbReference type="VEuPathDB" id="FungiDB:SCHCODRAFT_02681989"/>
<dbReference type="PANTHER" id="PTHR13246">
    <property type="entry name" value="ENDO BETA N-ACETYLGLUCOSAMINIDASE"/>
    <property type="match status" value="1"/>
</dbReference>
<keyword evidence="3" id="KW-0378">Hydrolase</keyword>
<feature type="region of interest" description="Disordered" evidence="1">
    <location>
        <begin position="22"/>
        <end position="50"/>
    </location>
</feature>
<dbReference type="InterPro" id="IPR005201">
    <property type="entry name" value="TIM_ENGase"/>
</dbReference>
<gene>
    <name evidence="3" type="ORF">SCHCODRAFT_258936</name>
</gene>
<dbReference type="OMA" id="FSNYTWR"/>
<dbReference type="GeneID" id="9596535"/>
<keyword evidence="4" id="KW-1185">Reference proteome</keyword>
<dbReference type="STRING" id="578458.D8QLI1"/>
<dbReference type="AlphaFoldDB" id="D8QLI1"/>
<reference evidence="3 4" key="1">
    <citation type="journal article" date="2010" name="Nat. Biotechnol.">
        <title>Genome sequence of the model mushroom Schizophyllum commune.</title>
        <authorList>
            <person name="Ohm R.A."/>
            <person name="de Jong J.F."/>
            <person name="Lugones L.G."/>
            <person name="Aerts A."/>
            <person name="Kothe E."/>
            <person name="Stajich J.E."/>
            <person name="de Vries R.P."/>
            <person name="Record E."/>
            <person name="Levasseur A."/>
            <person name="Baker S.E."/>
            <person name="Bartholomew K.A."/>
            <person name="Coutinho P.M."/>
            <person name="Erdmann S."/>
            <person name="Fowler T.J."/>
            <person name="Gathman A.C."/>
            <person name="Lombard V."/>
            <person name="Henrissat B."/>
            <person name="Knabe N."/>
            <person name="Kuees U."/>
            <person name="Lilly W.W."/>
            <person name="Lindquist E."/>
            <person name="Lucas S."/>
            <person name="Magnuson J.K."/>
            <person name="Piumi F."/>
            <person name="Raudaskoski M."/>
            <person name="Salamov A."/>
            <person name="Schmutz J."/>
            <person name="Schwarze F.W.M.R."/>
            <person name="vanKuyk P.A."/>
            <person name="Horton J.S."/>
            <person name="Grigoriev I.V."/>
            <person name="Woesten H.A.B."/>
        </authorList>
    </citation>
    <scope>NUCLEOTIDE SEQUENCE [LARGE SCALE GENOMIC DNA]</scope>
    <source>
        <strain evidence="4">H4-8 / FGSC 9210</strain>
    </source>
</reference>
<dbReference type="Gene3D" id="3.20.20.80">
    <property type="entry name" value="Glycosidases"/>
    <property type="match status" value="1"/>
</dbReference>
<feature type="compositionally biased region" description="Polar residues" evidence="1">
    <location>
        <begin position="94"/>
        <end position="108"/>
    </location>
</feature>
<feature type="domain" description="Cytosolic endo-beta-N-acetylglucosaminidase TIM barrel" evidence="2">
    <location>
        <begin position="161"/>
        <end position="499"/>
    </location>
</feature>
<evidence type="ECO:0000259" key="2">
    <source>
        <dbReference type="Pfam" id="PF03644"/>
    </source>
</evidence>
<dbReference type="OrthoDB" id="284473at2759"/>
<dbReference type="EMBL" id="GL377318">
    <property type="protein sequence ID" value="EFI91269.1"/>
    <property type="molecule type" value="Genomic_DNA"/>
</dbReference>
<dbReference type="InterPro" id="IPR032979">
    <property type="entry name" value="ENGase"/>
</dbReference>
<organism evidence="4">
    <name type="scientific">Schizophyllum commune (strain H4-8 / FGSC 9210)</name>
    <name type="common">Split gill fungus</name>
    <dbReference type="NCBI Taxonomy" id="578458"/>
    <lineage>
        <taxon>Eukaryota</taxon>
        <taxon>Fungi</taxon>
        <taxon>Dikarya</taxon>
        <taxon>Basidiomycota</taxon>
        <taxon>Agaricomycotina</taxon>
        <taxon>Agaricomycetes</taxon>
        <taxon>Agaricomycetidae</taxon>
        <taxon>Agaricales</taxon>
        <taxon>Schizophyllaceae</taxon>
        <taxon>Schizophyllum</taxon>
    </lineage>
</organism>
<dbReference type="GO" id="GO:0005829">
    <property type="term" value="C:cytosol"/>
    <property type="evidence" value="ECO:0007669"/>
    <property type="project" value="UniProtKB-SubCell"/>
</dbReference>
<evidence type="ECO:0000313" key="3">
    <source>
        <dbReference type="EMBL" id="EFI91269.1"/>
    </source>
</evidence>
<dbReference type="Gene3D" id="2.60.120.260">
    <property type="entry name" value="Galactose-binding domain-like"/>
    <property type="match status" value="1"/>
</dbReference>
<evidence type="ECO:0000313" key="4">
    <source>
        <dbReference type="Proteomes" id="UP000007431"/>
    </source>
</evidence>
<protein>
    <submittedName>
        <fullName evidence="3">Glycoside hydrolase family 85 protein</fullName>
    </submittedName>
</protein>
<name>D8QLI1_SCHCM</name>
<accession>D8QLI1</accession>
<dbReference type="KEGG" id="scm:SCHCO_02681989"/>
<dbReference type="RefSeq" id="XP_003026172.1">
    <property type="nucleotide sequence ID" value="XM_003026126.1"/>
</dbReference>
<dbReference type="PANTHER" id="PTHR13246:SF1">
    <property type="entry name" value="CYTOSOLIC ENDO-BETA-N-ACETYLGLUCOSAMINIDASE"/>
    <property type="match status" value="1"/>
</dbReference>
<feature type="region of interest" description="Disordered" evidence="1">
    <location>
        <begin position="94"/>
        <end position="119"/>
    </location>
</feature>
<dbReference type="Pfam" id="PF03644">
    <property type="entry name" value="Glyco_hydro_85"/>
    <property type="match status" value="1"/>
</dbReference>
<dbReference type="GO" id="GO:0033925">
    <property type="term" value="F:mannosyl-glycoprotein endo-beta-N-acetylglucosaminidase activity"/>
    <property type="evidence" value="ECO:0007669"/>
    <property type="project" value="UniProtKB-EC"/>
</dbReference>